<dbReference type="EMBL" id="JBHEZZ010000021">
    <property type="protein sequence ID" value="MFC1405497.1"/>
    <property type="molecule type" value="Genomic_DNA"/>
</dbReference>
<keyword evidence="2 7" id="KW-0813">Transport</keyword>
<dbReference type="SUPFAM" id="SSF161098">
    <property type="entry name" value="MetI-like"/>
    <property type="match status" value="1"/>
</dbReference>
<sequence length="319" mass="34466">MATPENLDTTARPRRPATLRSQRVKEALTGYGFVLPAVALFALMGVYTIIYGLLLSFARWNGFTPHWTWVGVGNYLDLLYRDPVIAPVVQSAALRTVVVMVAVPALAVAIGFPLAVLLNSITRLRGFFRTVFFLPYVTAGIAVFYAWTYVLQPDGSLNYVLRHLGLGTLAQPQGFLGNPSTALPTLIVVMAWSAIPVAMLLYLTGLQSIDSSVLDAARTDGAGTLRTMTAVVWPLLRPITAAVVMLNMRDALQGFQIFLVMTNGGPGGHTTVLGLESYNLAFFSGLRPTLGLASALGWLLFVVALILAAINVRVLRSRT</sequence>
<feature type="transmembrane region" description="Helical" evidence="7">
    <location>
        <begin position="30"/>
        <end position="54"/>
    </location>
</feature>
<evidence type="ECO:0000256" key="3">
    <source>
        <dbReference type="ARBA" id="ARBA00022475"/>
    </source>
</evidence>
<keyword evidence="3" id="KW-1003">Cell membrane</keyword>
<protein>
    <submittedName>
        <fullName evidence="9">Carbohydrate ABC transporter permease</fullName>
    </submittedName>
</protein>
<evidence type="ECO:0000259" key="8">
    <source>
        <dbReference type="PROSITE" id="PS50928"/>
    </source>
</evidence>
<feature type="transmembrane region" description="Helical" evidence="7">
    <location>
        <begin position="130"/>
        <end position="150"/>
    </location>
</feature>
<feature type="transmembrane region" description="Helical" evidence="7">
    <location>
        <begin position="97"/>
        <end position="118"/>
    </location>
</feature>
<reference evidence="9 10" key="1">
    <citation type="submission" date="2024-09" db="EMBL/GenBank/DDBJ databases">
        <authorList>
            <person name="Lee S.D."/>
        </authorList>
    </citation>
    <scope>NUCLEOTIDE SEQUENCE [LARGE SCALE GENOMIC DNA]</scope>
    <source>
        <strain evidence="9 10">N1-5</strain>
    </source>
</reference>
<evidence type="ECO:0000256" key="1">
    <source>
        <dbReference type="ARBA" id="ARBA00004651"/>
    </source>
</evidence>
<evidence type="ECO:0000256" key="7">
    <source>
        <dbReference type="RuleBase" id="RU363032"/>
    </source>
</evidence>
<comment type="subcellular location">
    <subcellularLocation>
        <location evidence="1 7">Cell membrane</location>
        <topology evidence="1 7">Multi-pass membrane protein</topology>
    </subcellularLocation>
</comment>
<evidence type="ECO:0000256" key="2">
    <source>
        <dbReference type="ARBA" id="ARBA00022448"/>
    </source>
</evidence>
<dbReference type="Proteomes" id="UP001592528">
    <property type="component" value="Unassembled WGS sequence"/>
</dbReference>
<feature type="domain" description="ABC transmembrane type-1" evidence="8">
    <location>
        <begin position="93"/>
        <end position="311"/>
    </location>
</feature>
<organism evidence="9 10">
    <name type="scientific">Streptacidiphilus cavernicola</name>
    <dbReference type="NCBI Taxonomy" id="3342716"/>
    <lineage>
        <taxon>Bacteria</taxon>
        <taxon>Bacillati</taxon>
        <taxon>Actinomycetota</taxon>
        <taxon>Actinomycetes</taxon>
        <taxon>Kitasatosporales</taxon>
        <taxon>Streptomycetaceae</taxon>
        <taxon>Streptacidiphilus</taxon>
    </lineage>
</organism>
<comment type="caution">
    <text evidence="9">The sequence shown here is derived from an EMBL/GenBank/DDBJ whole genome shotgun (WGS) entry which is preliminary data.</text>
</comment>
<dbReference type="InterPro" id="IPR000515">
    <property type="entry name" value="MetI-like"/>
</dbReference>
<dbReference type="Gene3D" id="1.10.3720.10">
    <property type="entry name" value="MetI-like"/>
    <property type="match status" value="1"/>
</dbReference>
<keyword evidence="6 7" id="KW-0472">Membrane</keyword>
<keyword evidence="5 7" id="KW-1133">Transmembrane helix</keyword>
<dbReference type="PROSITE" id="PS50928">
    <property type="entry name" value="ABC_TM1"/>
    <property type="match status" value="1"/>
</dbReference>
<dbReference type="CDD" id="cd06261">
    <property type="entry name" value="TM_PBP2"/>
    <property type="match status" value="1"/>
</dbReference>
<keyword evidence="4 7" id="KW-0812">Transmembrane</keyword>
<keyword evidence="10" id="KW-1185">Reference proteome</keyword>
<evidence type="ECO:0000256" key="6">
    <source>
        <dbReference type="ARBA" id="ARBA00023136"/>
    </source>
</evidence>
<gene>
    <name evidence="9" type="ORF">ACEZDJ_29845</name>
</gene>
<evidence type="ECO:0000313" key="10">
    <source>
        <dbReference type="Proteomes" id="UP001592528"/>
    </source>
</evidence>
<dbReference type="InterPro" id="IPR051393">
    <property type="entry name" value="ABC_transporter_permease"/>
</dbReference>
<dbReference type="RefSeq" id="WP_030261776.1">
    <property type="nucleotide sequence ID" value="NZ_JBHEZZ010000021.1"/>
</dbReference>
<dbReference type="Pfam" id="PF00528">
    <property type="entry name" value="BPD_transp_1"/>
    <property type="match status" value="1"/>
</dbReference>
<name>A0ABV6UVL2_9ACTN</name>
<evidence type="ECO:0000256" key="5">
    <source>
        <dbReference type="ARBA" id="ARBA00022989"/>
    </source>
</evidence>
<dbReference type="PANTHER" id="PTHR30193">
    <property type="entry name" value="ABC TRANSPORTER PERMEASE PROTEIN"/>
    <property type="match status" value="1"/>
</dbReference>
<evidence type="ECO:0000313" key="9">
    <source>
        <dbReference type="EMBL" id="MFC1405497.1"/>
    </source>
</evidence>
<comment type="similarity">
    <text evidence="7">Belongs to the binding-protein-dependent transport system permease family.</text>
</comment>
<feature type="transmembrane region" description="Helical" evidence="7">
    <location>
        <begin position="295"/>
        <end position="315"/>
    </location>
</feature>
<feature type="transmembrane region" description="Helical" evidence="7">
    <location>
        <begin position="255"/>
        <end position="275"/>
    </location>
</feature>
<feature type="transmembrane region" description="Helical" evidence="7">
    <location>
        <begin position="182"/>
        <end position="203"/>
    </location>
</feature>
<accession>A0ABV6UVL2</accession>
<dbReference type="PANTHER" id="PTHR30193:SF41">
    <property type="entry name" value="DIACETYLCHITOBIOSE UPTAKE SYSTEM PERMEASE PROTEIN NGCF"/>
    <property type="match status" value="1"/>
</dbReference>
<dbReference type="InterPro" id="IPR035906">
    <property type="entry name" value="MetI-like_sf"/>
</dbReference>
<proteinExistence type="inferred from homology"/>
<evidence type="ECO:0000256" key="4">
    <source>
        <dbReference type="ARBA" id="ARBA00022692"/>
    </source>
</evidence>